<comment type="caution">
    <text evidence="1">The sequence shown here is derived from an EMBL/GenBank/DDBJ whole genome shotgun (WGS) entry which is preliminary data.</text>
</comment>
<organism evidence="1 2">
    <name type="scientific">Flaviaesturariibacter amylovorans</name>
    <dbReference type="NCBI Taxonomy" id="1084520"/>
    <lineage>
        <taxon>Bacteria</taxon>
        <taxon>Pseudomonadati</taxon>
        <taxon>Bacteroidota</taxon>
        <taxon>Chitinophagia</taxon>
        <taxon>Chitinophagales</taxon>
        <taxon>Chitinophagaceae</taxon>
        <taxon>Flaviaestuariibacter</taxon>
    </lineage>
</organism>
<evidence type="ECO:0000313" key="2">
    <source>
        <dbReference type="Proteomes" id="UP001501725"/>
    </source>
</evidence>
<dbReference type="Proteomes" id="UP001501725">
    <property type="component" value="Unassembled WGS sequence"/>
</dbReference>
<protein>
    <submittedName>
        <fullName evidence="1">Uncharacterized protein</fullName>
    </submittedName>
</protein>
<keyword evidence="2" id="KW-1185">Reference proteome</keyword>
<accession>A0ABP8GR30</accession>
<dbReference type="EMBL" id="BAABGY010000007">
    <property type="protein sequence ID" value="GAA4328308.1"/>
    <property type="molecule type" value="Genomic_DNA"/>
</dbReference>
<proteinExistence type="predicted"/>
<reference evidence="2" key="1">
    <citation type="journal article" date="2019" name="Int. J. Syst. Evol. Microbiol.">
        <title>The Global Catalogue of Microorganisms (GCM) 10K type strain sequencing project: providing services to taxonomists for standard genome sequencing and annotation.</title>
        <authorList>
            <consortium name="The Broad Institute Genomics Platform"/>
            <consortium name="The Broad Institute Genome Sequencing Center for Infectious Disease"/>
            <person name="Wu L."/>
            <person name="Ma J."/>
        </authorList>
    </citation>
    <scope>NUCLEOTIDE SEQUENCE [LARGE SCALE GENOMIC DNA]</scope>
    <source>
        <strain evidence="2">JCM 17919</strain>
    </source>
</reference>
<evidence type="ECO:0000313" key="1">
    <source>
        <dbReference type="EMBL" id="GAA4328308.1"/>
    </source>
</evidence>
<gene>
    <name evidence="1" type="ORF">GCM10023184_18120</name>
</gene>
<name>A0ABP8GR30_9BACT</name>
<sequence length="123" mass="14227">MQQNADSIEVTEYLKPLSPEELDLKRETLTDNAIKLSEMEDKKKEVMAEFKRDMDPLAQANKALLTEIKTRQAKVFGQLYHMANHEEGMMETYDENGELVGSRRLRPNERRQVLFTIPKTANG</sequence>